<evidence type="ECO:0000256" key="5">
    <source>
        <dbReference type="ARBA" id="ARBA00023136"/>
    </source>
</evidence>
<keyword evidence="2" id="KW-1003">Cell membrane</keyword>
<reference evidence="8 9" key="1">
    <citation type="submission" date="2017-06" db="EMBL/GenBank/DDBJ databases">
        <title>Draft genome sequence of anaerobic fermentative bacterium Anaeromicrobium sediminis DY2726D isolated from West Pacific Ocean sediments.</title>
        <authorList>
            <person name="Zeng X."/>
        </authorList>
    </citation>
    <scope>NUCLEOTIDE SEQUENCE [LARGE SCALE GENOMIC DNA]</scope>
    <source>
        <strain evidence="8 9">DY2726D</strain>
    </source>
</reference>
<dbReference type="Pfam" id="PF02588">
    <property type="entry name" value="YitT_membrane"/>
    <property type="match status" value="1"/>
</dbReference>
<sequence>MEKTVRERVLDYVFIFIGCALMAFAITSILKPNNLVTGGITGISIIADRIIHVKYTYIYYVLSLGVLVSAFIFLGKKDGKRIIVLSLLYPIILMVFEEFNVMFIENDLILASIYYGVISGVGCGLVLKRGFSLGGTDTIAKIFHRRILPFVSMSQILLVIDTMVIAISAIVYDMNIALYAIVTQFIFVKAMDAVLFGLKSKKIKLEIVSKEYEEIIEYILNTMRRGVSTYDIKGAYTDESRVKIICICSPRDVILIKNFIAKVDPHAFLYGVSVNSVWGEGADFESLVEENI</sequence>
<evidence type="ECO:0000313" key="9">
    <source>
        <dbReference type="Proteomes" id="UP000216024"/>
    </source>
</evidence>
<feature type="transmembrane region" description="Helical" evidence="6">
    <location>
        <begin position="147"/>
        <end position="170"/>
    </location>
</feature>
<dbReference type="PANTHER" id="PTHR33545">
    <property type="entry name" value="UPF0750 MEMBRANE PROTEIN YITT-RELATED"/>
    <property type="match status" value="1"/>
</dbReference>
<dbReference type="PIRSF" id="PIRSF006483">
    <property type="entry name" value="Membrane_protein_YitT"/>
    <property type="match status" value="1"/>
</dbReference>
<organism evidence="8 9">
    <name type="scientific">Anaeromicrobium sediminis</name>
    <dbReference type="NCBI Taxonomy" id="1478221"/>
    <lineage>
        <taxon>Bacteria</taxon>
        <taxon>Bacillati</taxon>
        <taxon>Bacillota</taxon>
        <taxon>Clostridia</taxon>
        <taxon>Peptostreptococcales</taxon>
        <taxon>Thermotaleaceae</taxon>
        <taxon>Anaeromicrobium</taxon>
    </lineage>
</organism>
<evidence type="ECO:0000256" key="3">
    <source>
        <dbReference type="ARBA" id="ARBA00022692"/>
    </source>
</evidence>
<keyword evidence="4 6" id="KW-1133">Transmembrane helix</keyword>
<dbReference type="CDD" id="cd16380">
    <property type="entry name" value="YitT_C"/>
    <property type="match status" value="1"/>
</dbReference>
<keyword evidence="3 6" id="KW-0812">Transmembrane</keyword>
<dbReference type="InterPro" id="IPR019264">
    <property type="entry name" value="DUF2179"/>
</dbReference>
<name>A0A267MKU1_9FIRM</name>
<dbReference type="AlphaFoldDB" id="A0A267MKU1"/>
<dbReference type="GO" id="GO:0005886">
    <property type="term" value="C:plasma membrane"/>
    <property type="evidence" value="ECO:0007669"/>
    <property type="project" value="UniProtKB-SubCell"/>
</dbReference>
<accession>A0A267MKU1</accession>
<dbReference type="PANTHER" id="PTHR33545:SF5">
    <property type="entry name" value="UPF0750 MEMBRANE PROTEIN YITT"/>
    <property type="match status" value="1"/>
</dbReference>
<feature type="domain" description="DUF2179" evidence="7">
    <location>
        <begin position="225"/>
        <end position="279"/>
    </location>
</feature>
<feature type="transmembrane region" description="Helical" evidence="6">
    <location>
        <begin position="108"/>
        <end position="127"/>
    </location>
</feature>
<gene>
    <name evidence="8" type="ORF">CCE28_10010</name>
</gene>
<dbReference type="Proteomes" id="UP000216024">
    <property type="component" value="Unassembled WGS sequence"/>
</dbReference>
<evidence type="ECO:0000256" key="4">
    <source>
        <dbReference type="ARBA" id="ARBA00022989"/>
    </source>
</evidence>
<evidence type="ECO:0000256" key="6">
    <source>
        <dbReference type="SAM" id="Phobius"/>
    </source>
</evidence>
<dbReference type="Gene3D" id="3.30.70.120">
    <property type="match status" value="1"/>
</dbReference>
<evidence type="ECO:0000259" key="7">
    <source>
        <dbReference type="Pfam" id="PF10035"/>
    </source>
</evidence>
<evidence type="ECO:0000256" key="1">
    <source>
        <dbReference type="ARBA" id="ARBA00004651"/>
    </source>
</evidence>
<feature type="transmembrane region" description="Helical" evidence="6">
    <location>
        <begin position="176"/>
        <end position="198"/>
    </location>
</feature>
<evidence type="ECO:0000313" key="8">
    <source>
        <dbReference type="EMBL" id="PAB59538.1"/>
    </source>
</evidence>
<comment type="subcellular location">
    <subcellularLocation>
        <location evidence="1">Cell membrane</location>
        <topology evidence="1">Multi-pass membrane protein</topology>
    </subcellularLocation>
</comment>
<feature type="transmembrane region" description="Helical" evidence="6">
    <location>
        <begin position="57"/>
        <end position="75"/>
    </location>
</feature>
<dbReference type="Pfam" id="PF10035">
    <property type="entry name" value="DUF2179"/>
    <property type="match status" value="1"/>
</dbReference>
<comment type="caution">
    <text evidence="8">The sequence shown here is derived from an EMBL/GenBank/DDBJ whole genome shotgun (WGS) entry which is preliminary data.</text>
</comment>
<dbReference type="InterPro" id="IPR003740">
    <property type="entry name" value="YitT"/>
</dbReference>
<dbReference type="InterPro" id="IPR051461">
    <property type="entry name" value="UPF0750_membrane"/>
</dbReference>
<evidence type="ECO:0000256" key="2">
    <source>
        <dbReference type="ARBA" id="ARBA00022475"/>
    </source>
</evidence>
<keyword evidence="5 6" id="KW-0472">Membrane</keyword>
<proteinExistence type="predicted"/>
<dbReference type="RefSeq" id="WP_095133507.1">
    <property type="nucleotide sequence ID" value="NZ_NIBG01000007.1"/>
</dbReference>
<dbReference type="OrthoDB" id="9779786at2"/>
<keyword evidence="9" id="KW-1185">Reference proteome</keyword>
<dbReference type="InterPro" id="IPR015867">
    <property type="entry name" value="N-reg_PII/ATP_PRibTrfase_C"/>
</dbReference>
<feature type="transmembrane region" description="Helical" evidence="6">
    <location>
        <begin position="82"/>
        <end position="102"/>
    </location>
</feature>
<dbReference type="EMBL" id="NIBG01000007">
    <property type="protein sequence ID" value="PAB59538.1"/>
    <property type="molecule type" value="Genomic_DNA"/>
</dbReference>
<protein>
    <submittedName>
        <fullName evidence="8">Membrane protein</fullName>
    </submittedName>
</protein>
<feature type="transmembrane region" description="Helical" evidence="6">
    <location>
        <begin position="12"/>
        <end position="30"/>
    </location>
</feature>